<dbReference type="PANTHER" id="PTHR42693">
    <property type="entry name" value="ARYLSULFATASE FAMILY MEMBER"/>
    <property type="match status" value="1"/>
</dbReference>
<evidence type="ECO:0000313" key="7">
    <source>
        <dbReference type="Proteomes" id="UP001500954"/>
    </source>
</evidence>
<reference evidence="7" key="1">
    <citation type="journal article" date="2019" name="Int. J. Syst. Evol. Microbiol.">
        <title>The Global Catalogue of Microorganisms (GCM) 10K type strain sequencing project: providing services to taxonomists for standard genome sequencing and annotation.</title>
        <authorList>
            <consortium name="The Broad Institute Genomics Platform"/>
            <consortium name="The Broad Institute Genome Sequencing Center for Infectious Disease"/>
            <person name="Wu L."/>
            <person name="Ma J."/>
        </authorList>
    </citation>
    <scope>NUCLEOTIDE SEQUENCE [LARGE SCALE GENOMIC DNA]</scope>
    <source>
        <strain evidence="7">JCM 17111</strain>
    </source>
</reference>
<gene>
    <name evidence="6" type="ORF">GCM10022395_32460</name>
</gene>
<dbReference type="InterPro" id="IPR000917">
    <property type="entry name" value="Sulfatase_N"/>
</dbReference>
<dbReference type="Gene3D" id="3.30.1120.10">
    <property type="match status" value="1"/>
</dbReference>
<protein>
    <submittedName>
        <fullName evidence="6">Sulfatase-like hydrolase/transferase</fullName>
    </submittedName>
</protein>
<accession>A0ABP6YHU0</accession>
<keyword evidence="3" id="KW-0378">Hydrolase</keyword>
<evidence type="ECO:0000313" key="6">
    <source>
        <dbReference type="EMBL" id="GAA3581416.1"/>
    </source>
</evidence>
<evidence type="ECO:0000256" key="4">
    <source>
        <dbReference type="ARBA" id="ARBA00022837"/>
    </source>
</evidence>
<keyword evidence="7" id="KW-1185">Reference proteome</keyword>
<dbReference type="Pfam" id="PF00884">
    <property type="entry name" value="Sulfatase"/>
    <property type="match status" value="1"/>
</dbReference>
<keyword evidence="2" id="KW-0479">Metal-binding</keyword>
<dbReference type="PANTHER" id="PTHR42693:SF53">
    <property type="entry name" value="ENDO-4-O-SULFATASE"/>
    <property type="match status" value="1"/>
</dbReference>
<comment type="caution">
    <text evidence="6">The sequence shown here is derived from an EMBL/GenBank/DDBJ whole genome shotgun (WGS) entry which is preliminary data.</text>
</comment>
<keyword evidence="4" id="KW-0106">Calcium</keyword>
<dbReference type="SUPFAM" id="SSF53649">
    <property type="entry name" value="Alkaline phosphatase-like"/>
    <property type="match status" value="1"/>
</dbReference>
<organism evidence="6 7">
    <name type="scientific">Snuella lapsa</name>
    <dbReference type="NCBI Taxonomy" id="870481"/>
    <lineage>
        <taxon>Bacteria</taxon>
        <taxon>Pseudomonadati</taxon>
        <taxon>Bacteroidota</taxon>
        <taxon>Flavobacteriia</taxon>
        <taxon>Flavobacteriales</taxon>
        <taxon>Flavobacteriaceae</taxon>
        <taxon>Snuella</taxon>
    </lineage>
</organism>
<proteinExistence type="inferred from homology"/>
<dbReference type="Proteomes" id="UP001500954">
    <property type="component" value="Unassembled WGS sequence"/>
</dbReference>
<dbReference type="InterPro" id="IPR024607">
    <property type="entry name" value="Sulfatase_CS"/>
</dbReference>
<dbReference type="InterPro" id="IPR050738">
    <property type="entry name" value="Sulfatase"/>
</dbReference>
<evidence type="ECO:0000256" key="3">
    <source>
        <dbReference type="ARBA" id="ARBA00022801"/>
    </source>
</evidence>
<dbReference type="EMBL" id="BAABCY010000086">
    <property type="protein sequence ID" value="GAA3581416.1"/>
    <property type="molecule type" value="Genomic_DNA"/>
</dbReference>
<comment type="similarity">
    <text evidence="1">Belongs to the sulfatase family.</text>
</comment>
<dbReference type="PROSITE" id="PS00149">
    <property type="entry name" value="SULFATASE_2"/>
    <property type="match status" value="1"/>
</dbReference>
<dbReference type="Gene3D" id="3.40.720.10">
    <property type="entry name" value="Alkaline Phosphatase, subunit A"/>
    <property type="match status" value="1"/>
</dbReference>
<name>A0ABP6YHU0_9FLAO</name>
<evidence type="ECO:0000256" key="1">
    <source>
        <dbReference type="ARBA" id="ARBA00008779"/>
    </source>
</evidence>
<dbReference type="InterPro" id="IPR017850">
    <property type="entry name" value="Alkaline_phosphatase_core_sf"/>
</dbReference>
<evidence type="ECO:0000256" key="2">
    <source>
        <dbReference type="ARBA" id="ARBA00022723"/>
    </source>
</evidence>
<evidence type="ECO:0000259" key="5">
    <source>
        <dbReference type="Pfam" id="PF00884"/>
    </source>
</evidence>
<sequence length="436" mass="49532">MIWFYATGQTTSHHSKTPNILCILVDDLGYGDLSIQGATDMQTPNIDNLARQGLTFTNFYANSTVCSPSRAALLSGKYPDMVGVPGVIRQVSKDSWGNLTDNSLLISEVLKSKGYQTAIIGKWHLGLGNPDTPNDKGFDYFKGFLGDMMDDYWTHRRGGINWMRDNEKEIDPKGHATDIFTNWAIDYLNDRKDDEAPFFMYLAYNAPHFPIQPPKEWLDKVFDREPNISEKRAKNVALIEHLDFNIGSIMQSLKENGLDDNTLVVFTSDNGGALWYAQSNGDLRGGKQDMYEGGIRVPTYFYWKNKIAPNTKTNSFAMLMDLFPTFCEIAGTQLPKGIDGISILPTLLGNSQETDNRYVYWVRREGGKYGGQAYYAARYKDFKIVQNTPFEPIQLFNIKNDEHETQPLNTSELEVYKKLKTELQEHIRKTGGIPWQ</sequence>
<feature type="domain" description="Sulfatase N-terminal" evidence="5">
    <location>
        <begin position="18"/>
        <end position="331"/>
    </location>
</feature>